<proteinExistence type="predicted"/>
<reference evidence="1" key="1">
    <citation type="submission" date="2022-08" db="UniProtKB">
        <authorList>
            <consortium name="EnsemblMetazoa"/>
        </authorList>
    </citation>
    <scope>IDENTIFICATION</scope>
    <source>
        <strain evidence="1">Dongola</strain>
    </source>
</reference>
<dbReference type="VEuPathDB" id="VectorBase:AARA014332"/>
<name>A0A182IFS4_ANOAR</name>
<organism evidence="1 2">
    <name type="scientific">Anopheles arabiensis</name>
    <name type="common">Mosquito</name>
    <dbReference type="NCBI Taxonomy" id="7173"/>
    <lineage>
        <taxon>Eukaryota</taxon>
        <taxon>Metazoa</taxon>
        <taxon>Ecdysozoa</taxon>
        <taxon>Arthropoda</taxon>
        <taxon>Hexapoda</taxon>
        <taxon>Insecta</taxon>
        <taxon>Pterygota</taxon>
        <taxon>Neoptera</taxon>
        <taxon>Endopterygota</taxon>
        <taxon>Diptera</taxon>
        <taxon>Nematocera</taxon>
        <taxon>Culicoidea</taxon>
        <taxon>Culicidae</taxon>
        <taxon>Anophelinae</taxon>
        <taxon>Anopheles</taxon>
    </lineage>
</organism>
<evidence type="ECO:0000313" key="2">
    <source>
        <dbReference type="Proteomes" id="UP000075840"/>
    </source>
</evidence>
<dbReference type="EnsemblMetazoa" id="AARA014332-RA">
    <property type="protein sequence ID" value="AARA014332-PA"/>
    <property type="gene ID" value="AARA014332"/>
</dbReference>
<sequence length="48" mass="5233">MRAANPRHSAVRSDCDIFPGDDDGGSLSYDDKQGLNQNCAKTKLTCLF</sequence>
<dbReference type="AlphaFoldDB" id="A0A182IFS4"/>
<dbReference type="Proteomes" id="UP000075840">
    <property type="component" value="Unassembled WGS sequence"/>
</dbReference>
<protein>
    <submittedName>
        <fullName evidence="1">Uncharacterized protein</fullName>
    </submittedName>
</protein>
<accession>A0A182IFS4</accession>
<evidence type="ECO:0000313" key="1">
    <source>
        <dbReference type="EnsemblMetazoa" id="AARA014332-PA"/>
    </source>
</evidence>
<dbReference type="EMBL" id="APCN01001603">
    <property type="status" value="NOT_ANNOTATED_CDS"/>
    <property type="molecule type" value="Genomic_DNA"/>
</dbReference>
<keyword evidence="2" id="KW-1185">Reference proteome</keyword>